<comment type="caution">
    <text evidence="1">The sequence shown here is derived from an EMBL/GenBank/DDBJ whole genome shotgun (WGS) entry which is preliminary data.</text>
</comment>
<keyword evidence="2" id="KW-1185">Reference proteome</keyword>
<dbReference type="EMBL" id="JAEFDC010000015">
    <property type="protein sequence ID" value="MBI1647920.1"/>
    <property type="molecule type" value="Genomic_DNA"/>
</dbReference>
<proteinExistence type="predicted"/>
<protein>
    <submittedName>
        <fullName evidence="1">Uncharacterized protein</fullName>
    </submittedName>
</protein>
<sequence>MKYENEFKKWLEENRYDKGTIQSRITNCKKVNEKYDLYEYFTKGNTQEIYRLFTYTTKDMDNGFKPLHNIPINGNPYTGTHTYKYAIKLYFAFLASYEIENKRVDLSGIHIFKEEEYKTFLAKKIKSVNDYINYVKNVYKLLGSELFPIIEEIYQLRTLQLLQNLKEGSEKYLSSTFKNVTSISKYISGFKKYLDFIEEIIYNDFDTISDPDIDDETELLEEEEVEKLFFIPKKSHLYEEIRENFFKRLTSQNRFNKRSDFYFPIRFLQQYFYKTDDKKYFDNIINQQIEGIQFFYNKGTLCDEVRNLKELSISEEGQVFINGNMIFSQSPKNNNAYIPFEVVDLSEIDIDHRTSMSKILKDLKGENYSQLVKITNALNENIRKRENKKLAKKGTILSDNIEFRNSIIKAKLKEEFENVVSKMELQLMQGSHNNQKRDKTI</sequence>
<reference evidence="1 2" key="1">
    <citation type="journal article" date="2021" name="Int. J. Syst. Evol. Microbiol.">
        <title>Capnocytophaga periodontitidis sp. nov., isolated from subgingival plaque of periodontitis patient.</title>
        <authorList>
            <person name="Zhang Y."/>
            <person name="Qiao D."/>
            <person name="Shi W."/>
            <person name="Wu D."/>
            <person name="Cai M."/>
        </authorList>
    </citation>
    <scope>NUCLEOTIDE SEQUENCE [LARGE SCALE GENOMIC DNA]</scope>
    <source>
        <strain evidence="1 2">051621</strain>
    </source>
</reference>
<accession>A0ABS0SQF5</accession>
<organism evidence="1 2">
    <name type="scientific">Capnocytophaga periodontitidis</name>
    <dbReference type="NCBI Taxonomy" id="2795027"/>
    <lineage>
        <taxon>Bacteria</taxon>
        <taxon>Pseudomonadati</taxon>
        <taxon>Bacteroidota</taxon>
        <taxon>Flavobacteriia</taxon>
        <taxon>Flavobacteriales</taxon>
        <taxon>Flavobacteriaceae</taxon>
        <taxon>Capnocytophaga</taxon>
    </lineage>
</organism>
<dbReference type="RefSeq" id="WP_198467501.1">
    <property type="nucleotide sequence ID" value="NZ_JAEFDC010000015.1"/>
</dbReference>
<dbReference type="Proteomes" id="UP000641139">
    <property type="component" value="Unassembled WGS sequence"/>
</dbReference>
<evidence type="ECO:0000313" key="2">
    <source>
        <dbReference type="Proteomes" id="UP000641139"/>
    </source>
</evidence>
<gene>
    <name evidence="1" type="ORF">I7X30_12765</name>
</gene>
<name>A0ABS0SQF5_9FLAO</name>
<evidence type="ECO:0000313" key="1">
    <source>
        <dbReference type="EMBL" id="MBI1647920.1"/>
    </source>
</evidence>